<gene>
    <name evidence="1" type="ORF">CWD77_09340</name>
</gene>
<proteinExistence type="predicted"/>
<dbReference type="AlphaFoldDB" id="A0A2N0VHU0"/>
<dbReference type="OrthoDB" id="1524032at2"/>
<reference evidence="1 2" key="1">
    <citation type="submission" date="2017-11" db="EMBL/GenBank/DDBJ databases">
        <title>Rhodohalobacter 15182 sp. nov., isolated from a salt lake.</title>
        <authorList>
            <person name="Han S."/>
        </authorList>
    </citation>
    <scope>NUCLEOTIDE SEQUENCE [LARGE SCALE GENOMIC DNA]</scope>
    <source>
        <strain evidence="1 2">15182</strain>
    </source>
</reference>
<name>A0A2N0VHU0_9BACT</name>
<evidence type="ECO:0000313" key="1">
    <source>
        <dbReference type="EMBL" id="PKD43752.1"/>
    </source>
</evidence>
<dbReference type="EMBL" id="PISP01000002">
    <property type="protein sequence ID" value="PKD43752.1"/>
    <property type="molecule type" value="Genomic_DNA"/>
</dbReference>
<accession>A0A2N0VHU0</accession>
<dbReference type="RefSeq" id="WP_101073292.1">
    <property type="nucleotide sequence ID" value="NZ_PISP01000002.1"/>
</dbReference>
<keyword evidence="2" id="KW-1185">Reference proteome</keyword>
<organism evidence="1 2">
    <name type="scientific">Rhodohalobacter barkolensis</name>
    <dbReference type="NCBI Taxonomy" id="2053187"/>
    <lineage>
        <taxon>Bacteria</taxon>
        <taxon>Pseudomonadati</taxon>
        <taxon>Balneolota</taxon>
        <taxon>Balneolia</taxon>
        <taxon>Balneolales</taxon>
        <taxon>Balneolaceae</taxon>
        <taxon>Rhodohalobacter</taxon>
    </lineage>
</organism>
<comment type="caution">
    <text evidence="1">The sequence shown here is derived from an EMBL/GenBank/DDBJ whole genome shotgun (WGS) entry which is preliminary data.</text>
</comment>
<protein>
    <submittedName>
        <fullName evidence="1">Uncharacterized protein</fullName>
    </submittedName>
</protein>
<evidence type="ECO:0000313" key="2">
    <source>
        <dbReference type="Proteomes" id="UP000233398"/>
    </source>
</evidence>
<dbReference type="Proteomes" id="UP000233398">
    <property type="component" value="Unassembled WGS sequence"/>
</dbReference>
<sequence length="200" mass="22067">MSRIIKLPGDGTSKPFGLYIVSGMVKNGSLITSWATGQPATSQIDWGFDSNVENSTPVKSLPPNDPLYDPERDNRIYDVFHEIAFPQTFIDQEHFFRVRSTDRNGQTLVSPVYSVYVSSKIFLASEIGEVSVDLIPINMTHEEAAKIGVGLESKGQLTNDLVSTKDVTIEPASEPIAVNQELISEQKTTFETNVTLTIND</sequence>